<protein>
    <submittedName>
        <fullName evidence="1">Uncharacterized protein</fullName>
    </submittedName>
</protein>
<evidence type="ECO:0000313" key="1">
    <source>
        <dbReference type="EMBL" id="EXJ15316.1"/>
    </source>
</evidence>
<comment type="caution">
    <text evidence="1">The sequence shown here is derived from an EMBL/GenBank/DDBJ whole genome shotgun (WGS) entry which is preliminary data.</text>
</comment>
<proteinExistence type="predicted"/>
<sequence>MTLDQRFDRFDWVEANMHRAKDDPRPESFRVDQGTLSIVRSGRLNLHSGQLRHQRSQESR</sequence>
<dbReference type="AlphaFoldDB" id="W9VEC3"/>
<dbReference type="EMBL" id="AONC01000027">
    <property type="protein sequence ID" value="EXJ15316.1"/>
    <property type="molecule type" value="Genomic_DNA"/>
</dbReference>
<evidence type="ECO:0000313" key="2">
    <source>
        <dbReference type="Proteomes" id="UP000019460"/>
    </source>
</evidence>
<name>W9VEC3_9GAMM</name>
<reference evidence="1 2" key="1">
    <citation type="submission" date="2012-11" db="EMBL/GenBank/DDBJ databases">
        <title>Genome assembly of Thiorhodococcus sp. AK35.</title>
        <authorList>
            <person name="Nupur N."/>
            <person name="Khatri I."/>
            <person name="Subramanian S."/>
            <person name="Pinnaka A."/>
        </authorList>
    </citation>
    <scope>NUCLEOTIDE SEQUENCE [LARGE SCALE GENOMIC DNA]</scope>
    <source>
        <strain evidence="1 2">AK35</strain>
    </source>
</reference>
<dbReference type="Proteomes" id="UP000019460">
    <property type="component" value="Unassembled WGS sequence"/>
</dbReference>
<organism evidence="1 2">
    <name type="scientific">Imhoffiella purpurea</name>
    <dbReference type="NCBI Taxonomy" id="1249627"/>
    <lineage>
        <taxon>Bacteria</taxon>
        <taxon>Pseudomonadati</taxon>
        <taxon>Pseudomonadota</taxon>
        <taxon>Gammaproteobacteria</taxon>
        <taxon>Chromatiales</taxon>
        <taxon>Chromatiaceae</taxon>
        <taxon>Imhoffiella</taxon>
    </lineage>
</organism>
<accession>W9VEC3</accession>
<keyword evidence="2" id="KW-1185">Reference proteome</keyword>
<gene>
    <name evidence="1" type="ORF">D779_1412</name>
</gene>